<evidence type="ECO:0000256" key="8">
    <source>
        <dbReference type="ARBA" id="ARBA00023316"/>
    </source>
</evidence>
<evidence type="ECO:0000313" key="11">
    <source>
        <dbReference type="EMBL" id="MDA5399366.1"/>
    </source>
</evidence>
<feature type="domain" description="L,D-TPase catalytic" evidence="10">
    <location>
        <begin position="71"/>
        <end position="203"/>
    </location>
</feature>
<evidence type="ECO:0000256" key="7">
    <source>
        <dbReference type="ARBA" id="ARBA00022984"/>
    </source>
</evidence>
<dbReference type="GO" id="GO:0018104">
    <property type="term" value="P:peptidoglycan-protein cross-linking"/>
    <property type="evidence" value="ECO:0007669"/>
    <property type="project" value="TreeGrafter"/>
</dbReference>
<evidence type="ECO:0000256" key="3">
    <source>
        <dbReference type="ARBA" id="ARBA00022676"/>
    </source>
</evidence>
<keyword evidence="6 9" id="KW-0133">Cell shape</keyword>
<dbReference type="AlphaFoldDB" id="A0A9X3UJ63"/>
<dbReference type="Gene3D" id="2.40.440.10">
    <property type="entry name" value="L,D-transpeptidase catalytic domain-like"/>
    <property type="match status" value="1"/>
</dbReference>
<dbReference type="PANTHER" id="PTHR30582">
    <property type="entry name" value="L,D-TRANSPEPTIDASE"/>
    <property type="match status" value="1"/>
</dbReference>
<reference evidence="11" key="1">
    <citation type="submission" date="2022-11" db="EMBL/GenBank/DDBJ databases">
        <title>Draft genome sequence of Hoeflea poritis E7-10 and Hoeflea prorocentri PM5-8, separated from scleractinian coral Porites lutea and marine dinoflagellate.</title>
        <authorList>
            <person name="Zhang G."/>
            <person name="Wei Q."/>
            <person name="Cai L."/>
        </authorList>
    </citation>
    <scope>NUCLEOTIDE SEQUENCE</scope>
    <source>
        <strain evidence="11">PM5-8</strain>
    </source>
</reference>
<keyword evidence="4" id="KW-0808">Transferase</keyword>
<keyword evidence="8 9" id="KW-0961">Cell wall biogenesis/degradation</keyword>
<comment type="pathway">
    <text evidence="1 9">Cell wall biogenesis; peptidoglycan biosynthesis.</text>
</comment>
<keyword evidence="3" id="KW-0328">Glycosyltransferase</keyword>
<dbReference type="GO" id="GO:0071972">
    <property type="term" value="F:peptidoglycan L,D-transpeptidase activity"/>
    <property type="evidence" value="ECO:0007669"/>
    <property type="project" value="TreeGrafter"/>
</dbReference>
<organism evidence="11 12">
    <name type="scientific">Hoeflea prorocentri</name>
    <dbReference type="NCBI Taxonomy" id="1922333"/>
    <lineage>
        <taxon>Bacteria</taxon>
        <taxon>Pseudomonadati</taxon>
        <taxon>Pseudomonadota</taxon>
        <taxon>Alphaproteobacteria</taxon>
        <taxon>Hyphomicrobiales</taxon>
        <taxon>Rhizobiaceae</taxon>
        <taxon>Hoeflea</taxon>
    </lineage>
</organism>
<accession>A0A9X3UJ63</accession>
<proteinExistence type="inferred from homology"/>
<dbReference type="Pfam" id="PF03734">
    <property type="entry name" value="YkuD"/>
    <property type="match status" value="1"/>
</dbReference>
<comment type="caution">
    <text evidence="9">Lacks conserved residue(s) required for the propagation of feature annotation.</text>
</comment>
<gene>
    <name evidence="11" type="ORF">OQ273_12350</name>
</gene>
<evidence type="ECO:0000256" key="6">
    <source>
        <dbReference type="ARBA" id="ARBA00022960"/>
    </source>
</evidence>
<evidence type="ECO:0000313" key="12">
    <source>
        <dbReference type="Proteomes" id="UP001151234"/>
    </source>
</evidence>
<evidence type="ECO:0000256" key="1">
    <source>
        <dbReference type="ARBA" id="ARBA00004752"/>
    </source>
</evidence>
<keyword evidence="12" id="KW-1185">Reference proteome</keyword>
<keyword evidence="7 9" id="KW-0573">Peptidoglycan synthesis</keyword>
<evidence type="ECO:0000256" key="9">
    <source>
        <dbReference type="PROSITE-ProRule" id="PRU01373"/>
    </source>
</evidence>
<dbReference type="EMBL" id="JAPJZI010000001">
    <property type="protein sequence ID" value="MDA5399366.1"/>
    <property type="molecule type" value="Genomic_DNA"/>
</dbReference>
<dbReference type="SUPFAM" id="SSF141523">
    <property type="entry name" value="L,D-transpeptidase catalytic domain-like"/>
    <property type="match status" value="1"/>
</dbReference>
<sequence>MTAGCIDRQSPEGFAMQTAPSRQLNYPIEPYDKMYAGFNESGFYVPGVPYKQLDPGDLRQIVHDPTLDPVGTVVIDPKRHHLYLILEDRRAVRYGIALGPEFPAAGQSFKVGSRESWPVFYAAGKKKADGKPAKDQPPGPGNPYGARALYLTQSGGAAGIVIHGTSNWREIGKTASTGSIAMLNQDIIDLDRRANPGAEVKLL</sequence>
<dbReference type="InterPro" id="IPR005490">
    <property type="entry name" value="LD_TPept_cat_dom"/>
</dbReference>
<dbReference type="RefSeq" id="WP_267990804.1">
    <property type="nucleotide sequence ID" value="NZ_JAPJZI010000001.1"/>
</dbReference>
<dbReference type="InterPro" id="IPR050979">
    <property type="entry name" value="LD-transpeptidase"/>
</dbReference>
<name>A0A9X3UJ63_9HYPH</name>
<dbReference type="PROSITE" id="PS52029">
    <property type="entry name" value="LD_TPASE"/>
    <property type="match status" value="1"/>
</dbReference>
<comment type="caution">
    <text evidence="11">The sequence shown here is derived from an EMBL/GenBank/DDBJ whole genome shotgun (WGS) entry which is preliminary data.</text>
</comment>
<dbReference type="PANTHER" id="PTHR30582:SF24">
    <property type="entry name" value="L,D-TRANSPEPTIDASE ERFK_SRFK-RELATED"/>
    <property type="match status" value="1"/>
</dbReference>
<dbReference type="GO" id="GO:0005576">
    <property type="term" value="C:extracellular region"/>
    <property type="evidence" value="ECO:0007669"/>
    <property type="project" value="TreeGrafter"/>
</dbReference>
<dbReference type="InterPro" id="IPR038063">
    <property type="entry name" value="Transpep_catalytic_dom"/>
</dbReference>
<evidence type="ECO:0000256" key="5">
    <source>
        <dbReference type="ARBA" id="ARBA00022801"/>
    </source>
</evidence>
<dbReference type="GO" id="GO:0008360">
    <property type="term" value="P:regulation of cell shape"/>
    <property type="evidence" value="ECO:0007669"/>
    <property type="project" value="UniProtKB-UniRule"/>
</dbReference>
<keyword evidence="5" id="KW-0378">Hydrolase</keyword>
<comment type="similarity">
    <text evidence="2">Belongs to the YkuD family.</text>
</comment>
<dbReference type="Proteomes" id="UP001151234">
    <property type="component" value="Unassembled WGS sequence"/>
</dbReference>
<protein>
    <submittedName>
        <fullName evidence="11">L,D-transpeptidase</fullName>
    </submittedName>
</protein>
<dbReference type="CDD" id="cd16913">
    <property type="entry name" value="YkuD_like"/>
    <property type="match status" value="1"/>
</dbReference>
<evidence type="ECO:0000256" key="2">
    <source>
        <dbReference type="ARBA" id="ARBA00005992"/>
    </source>
</evidence>
<dbReference type="GO" id="GO:0071555">
    <property type="term" value="P:cell wall organization"/>
    <property type="evidence" value="ECO:0007669"/>
    <property type="project" value="UniProtKB-UniRule"/>
</dbReference>
<evidence type="ECO:0000256" key="4">
    <source>
        <dbReference type="ARBA" id="ARBA00022679"/>
    </source>
</evidence>
<dbReference type="GO" id="GO:0016757">
    <property type="term" value="F:glycosyltransferase activity"/>
    <property type="evidence" value="ECO:0007669"/>
    <property type="project" value="UniProtKB-KW"/>
</dbReference>
<evidence type="ECO:0000259" key="10">
    <source>
        <dbReference type="PROSITE" id="PS52029"/>
    </source>
</evidence>